<name>A0ABV0ZSQ6_9TELE</name>
<reference evidence="1 2" key="1">
    <citation type="submission" date="2021-06" db="EMBL/GenBank/DDBJ databases">
        <authorList>
            <person name="Palmer J.M."/>
        </authorList>
    </citation>
    <scope>NUCLEOTIDE SEQUENCE [LARGE SCALE GENOMIC DNA]</scope>
    <source>
        <strain evidence="1 2">AS_MEX2019</strain>
        <tissue evidence="1">Muscle</tissue>
    </source>
</reference>
<dbReference type="Proteomes" id="UP001469553">
    <property type="component" value="Unassembled WGS sequence"/>
</dbReference>
<comment type="caution">
    <text evidence="1">The sequence shown here is derived from an EMBL/GenBank/DDBJ whole genome shotgun (WGS) entry which is preliminary data.</text>
</comment>
<evidence type="ECO:0000313" key="1">
    <source>
        <dbReference type="EMBL" id="MEQ2308767.1"/>
    </source>
</evidence>
<protein>
    <submittedName>
        <fullName evidence="1">Uncharacterized protein</fullName>
    </submittedName>
</protein>
<organism evidence="1 2">
    <name type="scientific">Ameca splendens</name>
    <dbReference type="NCBI Taxonomy" id="208324"/>
    <lineage>
        <taxon>Eukaryota</taxon>
        <taxon>Metazoa</taxon>
        <taxon>Chordata</taxon>
        <taxon>Craniata</taxon>
        <taxon>Vertebrata</taxon>
        <taxon>Euteleostomi</taxon>
        <taxon>Actinopterygii</taxon>
        <taxon>Neopterygii</taxon>
        <taxon>Teleostei</taxon>
        <taxon>Neoteleostei</taxon>
        <taxon>Acanthomorphata</taxon>
        <taxon>Ovalentaria</taxon>
        <taxon>Atherinomorphae</taxon>
        <taxon>Cyprinodontiformes</taxon>
        <taxon>Goodeidae</taxon>
        <taxon>Ameca</taxon>
    </lineage>
</organism>
<sequence length="106" mass="12114">MLLNERCFKSVCPDCVHIKSHLALLKRMQGTQKSTFAIPQPVSHDLRLNETPVVDFIFLLGLMVDDNVGLIGSQLLNLDFLLHCTSCKWVNKYGSHQIQWKVHLAR</sequence>
<accession>A0ABV0ZSQ6</accession>
<proteinExistence type="predicted"/>
<gene>
    <name evidence="1" type="ORF">AMECASPLE_031624</name>
</gene>
<keyword evidence="2" id="KW-1185">Reference proteome</keyword>
<evidence type="ECO:0000313" key="2">
    <source>
        <dbReference type="Proteomes" id="UP001469553"/>
    </source>
</evidence>
<dbReference type="EMBL" id="JAHRIP010069794">
    <property type="protein sequence ID" value="MEQ2308767.1"/>
    <property type="molecule type" value="Genomic_DNA"/>
</dbReference>